<name>A0A4S2LJP2_OPIFE</name>
<feature type="signal peptide" evidence="2">
    <location>
        <begin position="1"/>
        <end position="17"/>
    </location>
</feature>
<feature type="region of interest" description="Disordered" evidence="1">
    <location>
        <begin position="155"/>
        <end position="178"/>
    </location>
</feature>
<evidence type="ECO:0000313" key="4">
    <source>
        <dbReference type="Proteomes" id="UP000308267"/>
    </source>
</evidence>
<comment type="caution">
    <text evidence="3">The sequence shown here is derived from an EMBL/GenBank/DDBJ whole genome shotgun (WGS) entry which is preliminary data.</text>
</comment>
<accession>A0A4S2LJP2</accession>
<dbReference type="OrthoDB" id="10345095at2759"/>
<evidence type="ECO:0000313" key="3">
    <source>
        <dbReference type="EMBL" id="TGZ63852.1"/>
    </source>
</evidence>
<feature type="chain" id="PRO_5020493694" evidence="2">
    <location>
        <begin position="18"/>
        <end position="178"/>
    </location>
</feature>
<evidence type="ECO:0000256" key="1">
    <source>
        <dbReference type="SAM" id="MobiDB-lite"/>
    </source>
</evidence>
<sequence length="178" mass="19623">MTRYIIVAAIFLHSCLTYSNYEVDLLLLSDLTVQNTPGHLTWPSGVGNLDVWMKNAKGNQSPPFRASFPPDQATTEDQNFSQSLDMIGHSSAGKVGVSGHGLTRSRLMQINWVFTTSRLYADLLKIGSNFALTSLHTAMLGVPRSDTLLEPAHPKTGSIHHKHPRRYGGNFHPILKDG</sequence>
<keyword evidence="2" id="KW-0732">Signal</keyword>
<dbReference type="AlphaFoldDB" id="A0A4S2LJP2"/>
<gene>
    <name evidence="3" type="ORF">CRM22_006683</name>
</gene>
<protein>
    <submittedName>
        <fullName evidence="3">Uncharacterized protein</fullName>
    </submittedName>
</protein>
<dbReference type="Proteomes" id="UP000308267">
    <property type="component" value="Unassembled WGS sequence"/>
</dbReference>
<evidence type="ECO:0000256" key="2">
    <source>
        <dbReference type="SAM" id="SignalP"/>
    </source>
</evidence>
<reference evidence="3 4" key="1">
    <citation type="journal article" date="2019" name="BMC Genomics">
        <title>New insights from Opisthorchis felineus genome: update on genomics of the epidemiologically important liver flukes.</title>
        <authorList>
            <person name="Ershov N.I."/>
            <person name="Mordvinov V.A."/>
            <person name="Prokhortchouk E.B."/>
            <person name="Pakharukova M.Y."/>
            <person name="Gunbin K.V."/>
            <person name="Ustyantsev K."/>
            <person name="Genaev M.A."/>
            <person name="Blinov A.G."/>
            <person name="Mazur A."/>
            <person name="Boulygina E."/>
            <person name="Tsygankova S."/>
            <person name="Khrameeva E."/>
            <person name="Chekanov N."/>
            <person name="Fan G."/>
            <person name="Xiao A."/>
            <person name="Zhang H."/>
            <person name="Xu X."/>
            <person name="Yang H."/>
            <person name="Solovyev V."/>
            <person name="Lee S.M."/>
            <person name="Liu X."/>
            <person name="Afonnikov D.A."/>
            <person name="Skryabin K.G."/>
        </authorList>
    </citation>
    <scope>NUCLEOTIDE SEQUENCE [LARGE SCALE GENOMIC DNA]</scope>
    <source>
        <strain evidence="3">AK-0245</strain>
        <tissue evidence="3">Whole organism</tissue>
    </source>
</reference>
<keyword evidence="4" id="KW-1185">Reference proteome</keyword>
<organism evidence="3 4">
    <name type="scientific">Opisthorchis felineus</name>
    <dbReference type="NCBI Taxonomy" id="147828"/>
    <lineage>
        <taxon>Eukaryota</taxon>
        <taxon>Metazoa</taxon>
        <taxon>Spiralia</taxon>
        <taxon>Lophotrochozoa</taxon>
        <taxon>Platyhelminthes</taxon>
        <taxon>Trematoda</taxon>
        <taxon>Digenea</taxon>
        <taxon>Opisthorchiida</taxon>
        <taxon>Opisthorchiata</taxon>
        <taxon>Opisthorchiidae</taxon>
        <taxon>Opisthorchis</taxon>
    </lineage>
</organism>
<dbReference type="EMBL" id="SJOL01007002">
    <property type="protein sequence ID" value="TGZ63852.1"/>
    <property type="molecule type" value="Genomic_DNA"/>
</dbReference>
<proteinExistence type="predicted"/>